<organism evidence="3">
    <name type="scientific">Schizophyllum commune (strain H4-8 / FGSC 9210)</name>
    <name type="common">Split gill fungus</name>
    <dbReference type="NCBI Taxonomy" id="578458"/>
    <lineage>
        <taxon>Eukaryota</taxon>
        <taxon>Fungi</taxon>
        <taxon>Dikarya</taxon>
        <taxon>Basidiomycota</taxon>
        <taxon>Agaricomycotina</taxon>
        <taxon>Agaricomycetes</taxon>
        <taxon>Agaricomycetidae</taxon>
        <taxon>Agaricales</taxon>
        <taxon>Schizophyllaceae</taxon>
        <taxon>Schizophyllum</taxon>
    </lineage>
</organism>
<gene>
    <name evidence="2" type="ORF">SCHCODRAFT_63256</name>
</gene>
<dbReference type="Proteomes" id="UP000007431">
    <property type="component" value="Unassembled WGS sequence"/>
</dbReference>
<proteinExistence type="predicted"/>
<reference evidence="2 3" key="1">
    <citation type="journal article" date="2010" name="Nat. Biotechnol.">
        <title>Genome sequence of the model mushroom Schizophyllum commune.</title>
        <authorList>
            <person name="Ohm R.A."/>
            <person name="de Jong J.F."/>
            <person name="Lugones L.G."/>
            <person name="Aerts A."/>
            <person name="Kothe E."/>
            <person name="Stajich J.E."/>
            <person name="de Vries R.P."/>
            <person name="Record E."/>
            <person name="Levasseur A."/>
            <person name="Baker S.E."/>
            <person name="Bartholomew K.A."/>
            <person name="Coutinho P.M."/>
            <person name="Erdmann S."/>
            <person name="Fowler T.J."/>
            <person name="Gathman A.C."/>
            <person name="Lombard V."/>
            <person name="Henrissat B."/>
            <person name="Knabe N."/>
            <person name="Kuees U."/>
            <person name="Lilly W.W."/>
            <person name="Lindquist E."/>
            <person name="Lucas S."/>
            <person name="Magnuson J.K."/>
            <person name="Piumi F."/>
            <person name="Raudaskoski M."/>
            <person name="Salamov A."/>
            <person name="Schmutz J."/>
            <person name="Schwarze F.W.M.R."/>
            <person name="vanKuyk P.A."/>
            <person name="Horton J.S."/>
            <person name="Grigoriev I.V."/>
            <person name="Woesten H.A.B."/>
        </authorList>
    </citation>
    <scope>NUCLEOTIDE SEQUENCE [LARGE SCALE GENOMIC DNA]</scope>
    <source>
        <strain evidence="3">H4-8 / FGSC 9210</strain>
    </source>
</reference>
<evidence type="ECO:0000313" key="3">
    <source>
        <dbReference type="Proteomes" id="UP000007431"/>
    </source>
</evidence>
<evidence type="ECO:0000313" key="2">
    <source>
        <dbReference type="EMBL" id="EFJ01705.1"/>
    </source>
</evidence>
<dbReference type="AlphaFoldDB" id="D8PQJ4"/>
<keyword evidence="3" id="KW-1185">Reference proteome</keyword>
<feature type="non-terminal residue" evidence="2">
    <location>
        <position position="278"/>
    </location>
</feature>
<feature type="compositionally biased region" description="Basic and acidic residues" evidence="1">
    <location>
        <begin position="116"/>
        <end position="132"/>
    </location>
</feature>
<feature type="compositionally biased region" description="Basic and acidic residues" evidence="1">
    <location>
        <begin position="230"/>
        <end position="242"/>
    </location>
</feature>
<feature type="compositionally biased region" description="Polar residues" evidence="1">
    <location>
        <begin position="95"/>
        <end position="115"/>
    </location>
</feature>
<feature type="region of interest" description="Disordered" evidence="1">
    <location>
        <begin position="82"/>
        <end position="173"/>
    </location>
</feature>
<dbReference type="InParanoid" id="D8PQJ4"/>
<feature type="region of interest" description="Disordered" evidence="1">
    <location>
        <begin position="203"/>
        <end position="278"/>
    </location>
</feature>
<protein>
    <submittedName>
        <fullName evidence="2">Uncharacterized protein</fullName>
    </submittedName>
</protein>
<evidence type="ECO:0000256" key="1">
    <source>
        <dbReference type="SAM" id="MobiDB-lite"/>
    </source>
</evidence>
<dbReference type="eggNOG" id="ENOG502QRX2">
    <property type="taxonomic scope" value="Eukaryota"/>
</dbReference>
<name>D8PQJ4_SCHCM</name>
<feature type="compositionally biased region" description="Polar residues" evidence="1">
    <location>
        <begin position="159"/>
        <end position="170"/>
    </location>
</feature>
<dbReference type="HOGENOM" id="CLU_1003107_0_0_1"/>
<dbReference type="VEuPathDB" id="FungiDB:SCHCODRAFT_02666726"/>
<accession>D8PQJ4</accession>
<dbReference type="EMBL" id="GL377302">
    <property type="protein sequence ID" value="EFJ01705.1"/>
    <property type="molecule type" value="Genomic_DNA"/>
</dbReference>
<sequence>MEKAGEASALVAPAALYLTAILECVPAPHILSDVSRVASRDSSRAMATMQDLYTALCEEEGIYSFFKTLEVYGRIEQLCKAPAPRRSKSLHRDTSMSLSRTSSPYHESGDASNLSRDSHPRSDSRASADKGRGMRMFGRSSSDGDGGRHRRSNSGRSNATHQTDTMSVESELQEEFDELMRNENTMKVSLTPDRLRTMDVYKAEKDQRNRRPAPLSIQKSDNEPSSAPRVEQRRPSNRHVESIAEGEEDAAFPSQPAQSLTPSRPRGASVATTPERPI</sequence>